<feature type="active site" description="Acyl-thioester intermediate" evidence="4">
    <location>
        <position position="219"/>
    </location>
</feature>
<proteinExistence type="predicted"/>
<evidence type="ECO:0000256" key="5">
    <source>
        <dbReference type="SAM" id="Phobius"/>
    </source>
</evidence>
<keyword evidence="2" id="KW-0378">Hydrolase</keyword>
<evidence type="ECO:0000256" key="2">
    <source>
        <dbReference type="ARBA" id="ARBA00022801"/>
    </source>
</evidence>
<keyword evidence="5" id="KW-0472">Membrane</keyword>
<evidence type="ECO:0000313" key="7">
    <source>
        <dbReference type="Proteomes" id="UP000273326"/>
    </source>
</evidence>
<dbReference type="InterPro" id="IPR023365">
    <property type="entry name" value="Sortase_dom-sf"/>
</dbReference>
<keyword evidence="5" id="KW-1133">Transmembrane helix</keyword>
<evidence type="ECO:0000313" key="6">
    <source>
        <dbReference type="EMBL" id="AZP04485.1"/>
    </source>
</evidence>
<evidence type="ECO:0000256" key="3">
    <source>
        <dbReference type="ARBA" id="ARBA00022807"/>
    </source>
</evidence>
<reference evidence="7" key="1">
    <citation type="submission" date="2018-12" db="EMBL/GenBank/DDBJ databases">
        <title>Complete genome sequencing of Jeotgalibaca sp. H21T32.</title>
        <authorList>
            <person name="Bae J.-W."/>
            <person name="Lee S.-Y."/>
        </authorList>
    </citation>
    <scope>NUCLEOTIDE SEQUENCE [LARGE SCALE GENOMIC DNA]</scope>
    <source>
        <strain evidence="7">H21T32</strain>
    </source>
</reference>
<name>A0A3S9HAU6_9LACT</name>
<dbReference type="EMBL" id="CP034465">
    <property type="protein sequence ID" value="AZP04485.1"/>
    <property type="molecule type" value="Genomic_DNA"/>
</dbReference>
<dbReference type="OrthoDB" id="1648028at2"/>
<feature type="active site" description="Proton donor/acceptor" evidence="4">
    <location>
        <position position="157"/>
    </location>
</feature>
<dbReference type="AlphaFoldDB" id="A0A3S9HAU6"/>
<dbReference type="InterPro" id="IPR042007">
    <property type="entry name" value="Sortase_A"/>
</dbReference>
<dbReference type="GO" id="GO:0006508">
    <property type="term" value="P:proteolysis"/>
    <property type="evidence" value="ECO:0007669"/>
    <property type="project" value="UniProtKB-KW"/>
</dbReference>
<protein>
    <submittedName>
        <fullName evidence="6">Class A sortase</fullName>
    </submittedName>
</protein>
<dbReference type="InterPro" id="IPR005754">
    <property type="entry name" value="Sortase"/>
</dbReference>
<sequence length="254" mass="28373">MKIGAAIQKRDLLRSVQACISKAEDVMKSRKWINVFAILLIIVGVVFLMRGYFESFLIKKMTNDNQFTSVTVEEVQKNEEVEGEFDFDQTTNLNFEHILAGYQSRDNLPVIGGLGIPSIQLQLPILKGLSESNLVAGVGTMTPDQKMGTGNYSLAGHNYARTGILFSDIPNTSIGDLVYITDLKKVYVYEMNYLKMVTPDRVDLIEEIPDRKMITLITCSLDLTMRWVSQGDLVEEVAIENATDEMIAALGMDS</sequence>
<keyword evidence="5" id="KW-0812">Transmembrane</keyword>
<evidence type="ECO:0000256" key="1">
    <source>
        <dbReference type="ARBA" id="ARBA00022670"/>
    </source>
</evidence>
<keyword evidence="1" id="KW-0645">Protease</keyword>
<dbReference type="Gene3D" id="2.40.260.10">
    <property type="entry name" value="Sortase"/>
    <property type="match status" value="1"/>
</dbReference>
<dbReference type="SUPFAM" id="SSF63817">
    <property type="entry name" value="Sortase"/>
    <property type="match status" value="1"/>
</dbReference>
<evidence type="ECO:0000256" key="4">
    <source>
        <dbReference type="PIRSR" id="PIRSR605754-1"/>
    </source>
</evidence>
<gene>
    <name evidence="6" type="ORF">EJN90_07485</name>
</gene>
<dbReference type="NCBIfam" id="TIGR01076">
    <property type="entry name" value="sortase_fam"/>
    <property type="match status" value="1"/>
</dbReference>
<accession>A0A3S9HAU6</accession>
<feature type="transmembrane region" description="Helical" evidence="5">
    <location>
        <begin position="32"/>
        <end position="53"/>
    </location>
</feature>
<dbReference type="GO" id="GO:0008234">
    <property type="term" value="F:cysteine-type peptidase activity"/>
    <property type="evidence" value="ECO:0007669"/>
    <property type="project" value="UniProtKB-KW"/>
</dbReference>
<keyword evidence="7" id="KW-1185">Reference proteome</keyword>
<organism evidence="6 7">
    <name type="scientific">Jeotgalibaca ciconiae</name>
    <dbReference type="NCBI Taxonomy" id="2496265"/>
    <lineage>
        <taxon>Bacteria</taxon>
        <taxon>Bacillati</taxon>
        <taxon>Bacillota</taxon>
        <taxon>Bacilli</taxon>
        <taxon>Lactobacillales</taxon>
        <taxon>Carnobacteriaceae</taxon>
        <taxon>Jeotgalibaca</taxon>
    </lineage>
</organism>
<keyword evidence="3" id="KW-0788">Thiol protease</keyword>
<dbReference type="Pfam" id="PF04203">
    <property type="entry name" value="Sortase"/>
    <property type="match status" value="1"/>
</dbReference>
<dbReference type="CDD" id="cd06165">
    <property type="entry name" value="Sortase_A"/>
    <property type="match status" value="1"/>
</dbReference>
<dbReference type="Proteomes" id="UP000273326">
    <property type="component" value="Chromosome"/>
</dbReference>
<dbReference type="KEGG" id="jeh:EJN90_07485"/>